<organism evidence="15 16">
    <name type="scientific">Larinioides sclopetarius</name>
    <dbReference type="NCBI Taxonomy" id="280406"/>
    <lineage>
        <taxon>Eukaryota</taxon>
        <taxon>Metazoa</taxon>
        <taxon>Ecdysozoa</taxon>
        <taxon>Arthropoda</taxon>
        <taxon>Chelicerata</taxon>
        <taxon>Arachnida</taxon>
        <taxon>Araneae</taxon>
        <taxon>Araneomorphae</taxon>
        <taxon>Entelegynae</taxon>
        <taxon>Araneoidea</taxon>
        <taxon>Araneidae</taxon>
        <taxon>Larinioides</taxon>
    </lineage>
</organism>
<dbReference type="Gene3D" id="3.10.410.10">
    <property type="entry name" value="Formyltetrahydrofolate synthetase, domain 3"/>
    <property type="match status" value="1"/>
</dbReference>
<keyword evidence="11" id="KW-0521">NADP</keyword>
<dbReference type="EC" id="6.3.4.3" evidence="5"/>
<evidence type="ECO:0000256" key="4">
    <source>
        <dbReference type="ARBA" id="ARBA00011738"/>
    </source>
</evidence>
<dbReference type="InterPro" id="IPR000559">
    <property type="entry name" value="Formate_THF_ligase"/>
</dbReference>
<keyword evidence="10" id="KW-0067">ATP-binding</keyword>
<dbReference type="PANTHER" id="PTHR48099:SF5">
    <property type="entry name" value="C-1-TETRAHYDROFOLATE SYNTHASE, CYTOPLASMIC"/>
    <property type="match status" value="1"/>
</dbReference>
<dbReference type="FunFam" id="3.10.410.10:FF:000001">
    <property type="entry name" value="Putative formate--tetrahydrofolate ligase"/>
    <property type="match status" value="1"/>
</dbReference>
<dbReference type="AlphaFoldDB" id="A0AAV2BNW4"/>
<comment type="similarity">
    <text evidence="2">In the N-terminal section; belongs to the tetrahydrofolate dehydrogenase/cyclohydrolase family.</text>
</comment>
<evidence type="ECO:0000256" key="2">
    <source>
        <dbReference type="ARBA" id="ARBA00005559"/>
    </source>
</evidence>
<protein>
    <recommendedName>
        <fullName evidence="5">formate--tetrahydrofolate ligase</fullName>
        <ecNumber evidence="5">6.3.4.3</ecNumber>
    </recommendedName>
</protein>
<evidence type="ECO:0000256" key="1">
    <source>
        <dbReference type="ARBA" id="ARBA00004777"/>
    </source>
</evidence>
<evidence type="ECO:0000256" key="5">
    <source>
        <dbReference type="ARBA" id="ARBA00012295"/>
    </source>
</evidence>
<reference evidence="15 16" key="1">
    <citation type="submission" date="2024-04" db="EMBL/GenBank/DDBJ databases">
        <authorList>
            <person name="Rising A."/>
            <person name="Reimegard J."/>
            <person name="Sonavane S."/>
            <person name="Akerstrom W."/>
            <person name="Nylinder S."/>
            <person name="Hedman E."/>
            <person name="Kallberg Y."/>
        </authorList>
    </citation>
    <scope>NUCLEOTIDE SEQUENCE [LARGE SCALE GENOMIC DNA]</scope>
</reference>
<dbReference type="GO" id="GO:0035999">
    <property type="term" value="P:tetrahydrofolate interconversion"/>
    <property type="evidence" value="ECO:0007669"/>
    <property type="project" value="TreeGrafter"/>
</dbReference>
<evidence type="ECO:0000256" key="10">
    <source>
        <dbReference type="ARBA" id="ARBA00022840"/>
    </source>
</evidence>
<name>A0AAV2BNW4_9ARAC</name>
<dbReference type="SUPFAM" id="SSF53223">
    <property type="entry name" value="Aminoacid dehydrogenase-like, N-terminal domain"/>
    <property type="match status" value="1"/>
</dbReference>
<dbReference type="InterPro" id="IPR020630">
    <property type="entry name" value="THF_DH/CycHdrlase_cat_dom"/>
</dbReference>
<dbReference type="PROSITE" id="PS00722">
    <property type="entry name" value="FTHFS_2"/>
    <property type="match status" value="1"/>
</dbReference>
<dbReference type="InterPro" id="IPR020628">
    <property type="entry name" value="Formate_THF_ligase_CS"/>
</dbReference>
<accession>A0AAV2BNW4</accession>
<dbReference type="SUPFAM" id="SSF52540">
    <property type="entry name" value="P-loop containing nucleoside triphosphate hydrolases"/>
    <property type="match status" value="1"/>
</dbReference>
<evidence type="ECO:0000259" key="14">
    <source>
        <dbReference type="Pfam" id="PF00763"/>
    </source>
</evidence>
<dbReference type="EMBL" id="CAXIEN010000413">
    <property type="protein sequence ID" value="CAL1297078.1"/>
    <property type="molecule type" value="Genomic_DNA"/>
</dbReference>
<evidence type="ECO:0000256" key="9">
    <source>
        <dbReference type="ARBA" id="ARBA00022801"/>
    </source>
</evidence>
<dbReference type="InterPro" id="IPR027417">
    <property type="entry name" value="P-loop_NTPase"/>
</dbReference>
<feature type="domain" description="Tetrahydrofolate dehydrogenase/cyclohydrolase catalytic" evidence="14">
    <location>
        <begin position="18"/>
        <end position="123"/>
    </location>
</feature>
<evidence type="ECO:0000256" key="11">
    <source>
        <dbReference type="ARBA" id="ARBA00022857"/>
    </source>
</evidence>
<comment type="subunit">
    <text evidence="4">Homodimer.</text>
</comment>
<evidence type="ECO:0000256" key="6">
    <source>
        <dbReference type="ARBA" id="ARBA00022563"/>
    </source>
</evidence>
<keyword evidence="13" id="KW-0511">Multifunctional enzyme</keyword>
<comment type="caution">
    <text evidence="15">The sequence shown here is derived from an EMBL/GenBank/DDBJ whole genome shotgun (WGS) entry which is preliminary data.</text>
</comment>
<dbReference type="GO" id="GO:0005829">
    <property type="term" value="C:cytosol"/>
    <property type="evidence" value="ECO:0007669"/>
    <property type="project" value="TreeGrafter"/>
</dbReference>
<dbReference type="HAMAP" id="MF_01543">
    <property type="entry name" value="FTHFS"/>
    <property type="match status" value="1"/>
</dbReference>
<dbReference type="Gene3D" id="1.10.8.770">
    <property type="match status" value="1"/>
</dbReference>
<evidence type="ECO:0000256" key="8">
    <source>
        <dbReference type="ARBA" id="ARBA00022741"/>
    </source>
</evidence>
<evidence type="ECO:0000256" key="7">
    <source>
        <dbReference type="ARBA" id="ARBA00022598"/>
    </source>
</evidence>
<dbReference type="GO" id="GO:0004488">
    <property type="term" value="F:methylenetetrahydrofolate dehydrogenase (NADP+) activity"/>
    <property type="evidence" value="ECO:0007669"/>
    <property type="project" value="InterPro"/>
</dbReference>
<comment type="similarity">
    <text evidence="3">In the C-terminal section; belongs to the formate--tetrahydrofolate ligase family.</text>
</comment>
<dbReference type="GO" id="GO:0004329">
    <property type="term" value="F:formate-tetrahydrofolate ligase activity"/>
    <property type="evidence" value="ECO:0007669"/>
    <property type="project" value="InterPro"/>
</dbReference>
<dbReference type="InterPro" id="IPR046346">
    <property type="entry name" value="Aminoacid_DH-like_N_sf"/>
</dbReference>
<dbReference type="Proteomes" id="UP001497382">
    <property type="component" value="Unassembled WGS sequence"/>
</dbReference>
<dbReference type="Gene3D" id="3.40.50.10860">
    <property type="entry name" value="Leucine Dehydrogenase, chain A, domain 1"/>
    <property type="match status" value="1"/>
</dbReference>
<keyword evidence="6" id="KW-0554">One-carbon metabolism</keyword>
<keyword evidence="7" id="KW-0436">Ligase</keyword>
<dbReference type="PROSITE" id="PS00721">
    <property type="entry name" value="FTHFS_1"/>
    <property type="match status" value="1"/>
</dbReference>
<gene>
    <name evidence="15" type="ORF">LARSCL_LOCUS20088</name>
</gene>
<dbReference type="Pfam" id="PF00763">
    <property type="entry name" value="THF_DHG_CYH"/>
    <property type="match status" value="1"/>
</dbReference>
<sequence length="906" mass="97447">MPASDILKIPAFSGRISELKSQFQSLSKQYPNFQPLVALIQVEPSSVKASKSSVIIKSVLEESGIACNLITQKIVTDVQSLIIDKIKGLNSDPNVHGILIQLPEDSICNSAPIYDAILPCKDVAGIGNESLRSDNEKNLLPAAAAATLELFSAAGKTVENAKVFILGKEYIFYSISEVLFSKNAILTLSKSGPEKLPPGIESADVVISSLQISAKDEKQLKPGSLLINCSDDDSQGTLGFIDAFPSFTYFWCSVAVNIAKNTFNAVKNLFQHTWDLKPIPINFGVPGLSDIEITRLQRLKDIAILAKEIGILPHEIELYGDKKAKVSLSVLERCKFRELGKYVVIAGITPTPLGEGKSTTTVGLCQALAVQLQKNVIACLRQPSQGPTFGIKGGAAGGGYSQVIPMEEFNLHLTGDIHAVTAANNLLAAQIDARMFHEATQSDADLFKRLVKVVGGKKQFTKIQIARLQRLGINKTDPTTLTTEEISKFVRLDIDPATVSWHRVMDTNDRFLRKICVGMADTEKKMTRETQFDIAVASEIMAVLALATDMADMKKKLAQMVVANSRKQEPVTVDDLGVTGALAVLLKDAINPNLMQTIEGAPIFVHAGPFANIAHGNSSIIADKLALKLVGKNGYVVTEAGFGSDVGLEKFCDIKCRYSGLVPNAVVIVATIRALKLHGGGPNITSGASLPKEYTQENLELVEKGYCNLAKHIEISSTFGLPVIVALNAFSTDTEAELALVKELAEKDGAFRCVVCSHFSEGSKGAKDLAEAVVAACAQTGKFKFLYNLESPLEQKIATIAKQIYGADGIEFKGNSKEKVELFEKQGFGNLPVCMAKTPLSLSDNPAKKGVPKNFTIPIQDIKLSAGAGFVYPLLGAVSTMPGLPTRPCFYDIDIDADTGEIEGLS</sequence>
<dbReference type="GO" id="GO:0005524">
    <property type="term" value="F:ATP binding"/>
    <property type="evidence" value="ECO:0007669"/>
    <property type="project" value="UniProtKB-KW"/>
</dbReference>
<evidence type="ECO:0000256" key="12">
    <source>
        <dbReference type="ARBA" id="ARBA00023002"/>
    </source>
</evidence>
<evidence type="ECO:0000313" key="16">
    <source>
        <dbReference type="Proteomes" id="UP001497382"/>
    </source>
</evidence>
<keyword evidence="16" id="KW-1185">Reference proteome</keyword>
<dbReference type="Pfam" id="PF01268">
    <property type="entry name" value="FTHFS"/>
    <property type="match status" value="1"/>
</dbReference>
<evidence type="ECO:0000313" key="15">
    <source>
        <dbReference type="EMBL" id="CAL1297078.1"/>
    </source>
</evidence>
<dbReference type="CDD" id="cd00477">
    <property type="entry name" value="FTHFS"/>
    <property type="match status" value="1"/>
</dbReference>
<proteinExistence type="inferred from homology"/>
<dbReference type="Gene3D" id="3.40.50.720">
    <property type="entry name" value="NAD(P)-binding Rossmann-like Domain"/>
    <property type="match status" value="1"/>
</dbReference>
<dbReference type="FunFam" id="3.40.50.300:FF:001522">
    <property type="entry name" value="Probable MIS1-C1-tetrahydrofolate synthase, mitochondrial"/>
    <property type="match status" value="1"/>
</dbReference>
<evidence type="ECO:0000256" key="3">
    <source>
        <dbReference type="ARBA" id="ARBA00006985"/>
    </source>
</evidence>
<dbReference type="PRINTS" id="PR00085">
    <property type="entry name" value="THFDHDRGNASE"/>
</dbReference>
<dbReference type="GO" id="GO:0004477">
    <property type="term" value="F:methenyltetrahydrofolate cyclohydrolase activity"/>
    <property type="evidence" value="ECO:0007669"/>
    <property type="project" value="TreeGrafter"/>
</dbReference>
<keyword evidence="8" id="KW-0547">Nucleotide-binding</keyword>
<keyword evidence="9" id="KW-0378">Hydrolase</keyword>
<evidence type="ECO:0000256" key="13">
    <source>
        <dbReference type="ARBA" id="ARBA00023268"/>
    </source>
</evidence>
<keyword evidence="12" id="KW-0560">Oxidoreductase</keyword>
<comment type="pathway">
    <text evidence="1">One-carbon metabolism; tetrahydrofolate interconversion.</text>
</comment>
<dbReference type="PANTHER" id="PTHR48099">
    <property type="entry name" value="C-1-TETRAHYDROFOLATE SYNTHASE, CYTOPLASMIC-RELATED"/>
    <property type="match status" value="1"/>
</dbReference>
<dbReference type="Gene3D" id="3.40.50.300">
    <property type="entry name" value="P-loop containing nucleotide triphosphate hydrolases"/>
    <property type="match status" value="2"/>
</dbReference>
<dbReference type="FunFam" id="3.40.50.300:FF:000245">
    <property type="entry name" value="C-1-tetrahydrofolate synthase, cytoplasmic"/>
    <property type="match status" value="1"/>
</dbReference>
<dbReference type="InterPro" id="IPR000672">
    <property type="entry name" value="THF_DH/CycHdrlase"/>
</dbReference>